<keyword evidence="2" id="KW-0233">DNA recombination</keyword>
<dbReference type="NCBIfam" id="TIGR00621">
    <property type="entry name" value="ssb"/>
    <property type="match status" value="1"/>
</dbReference>
<dbReference type="OrthoDB" id="2941902at2"/>
<feature type="region of interest" description="Disordered" evidence="4">
    <location>
        <begin position="103"/>
        <end position="148"/>
    </location>
</feature>
<comment type="subunit">
    <text evidence="2">Homotetramer.</text>
</comment>
<dbReference type="RefSeq" id="WP_097160857.1">
    <property type="nucleotide sequence ID" value="NZ_JBEPMQ010000027.1"/>
</dbReference>
<reference evidence="5 6" key="1">
    <citation type="submission" date="2017-08" db="EMBL/GenBank/DDBJ databases">
        <authorList>
            <person name="de Groot N.N."/>
        </authorList>
    </citation>
    <scope>NUCLEOTIDE SEQUENCE [LARGE SCALE GENOMIC DNA]</scope>
    <source>
        <strain evidence="5 6">JC228</strain>
    </source>
</reference>
<name>A0A285D821_9BACI</name>
<dbReference type="PANTHER" id="PTHR10302:SF27">
    <property type="entry name" value="SINGLE-STRANDED DNA-BINDING PROTEIN"/>
    <property type="match status" value="1"/>
</dbReference>
<keyword evidence="1 2" id="KW-0238">DNA-binding</keyword>
<dbReference type="GO" id="GO:0006281">
    <property type="term" value="P:DNA repair"/>
    <property type="evidence" value="ECO:0007669"/>
    <property type="project" value="UniProtKB-UniRule"/>
</dbReference>
<keyword evidence="2" id="KW-0234">DNA repair</keyword>
<gene>
    <name evidence="5" type="ORF">SAMN05877753_1239</name>
</gene>
<dbReference type="AlphaFoldDB" id="A0A285D821"/>
<dbReference type="PROSITE" id="PS50935">
    <property type="entry name" value="SSB"/>
    <property type="match status" value="1"/>
</dbReference>
<evidence type="ECO:0000256" key="1">
    <source>
        <dbReference type="ARBA" id="ARBA00023125"/>
    </source>
</evidence>
<evidence type="ECO:0000256" key="4">
    <source>
        <dbReference type="SAM" id="MobiDB-lite"/>
    </source>
</evidence>
<organism evidence="5 6">
    <name type="scientific">Bacillus oleivorans</name>
    <dbReference type="NCBI Taxonomy" id="1448271"/>
    <lineage>
        <taxon>Bacteria</taxon>
        <taxon>Bacillati</taxon>
        <taxon>Bacillota</taxon>
        <taxon>Bacilli</taxon>
        <taxon>Bacillales</taxon>
        <taxon>Bacillaceae</taxon>
        <taxon>Bacillus</taxon>
    </lineage>
</organism>
<evidence type="ECO:0000313" key="5">
    <source>
        <dbReference type="EMBL" id="SNX75957.1"/>
    </source>
</evidence>
<accession>A0A285D821</accession>
<comment type="caution">
    <text evidence="2">Lacks conserved residue(s) required for the propagation of feature annotation.</text>
</comment>
<dbReference type="GO" id="GO:0003697">
    <property type="term" value="F:single-stranded DNA binding"/>
    <property type="evidence" value="ECO:0007669"/>
    <property type="project" value="UniProtKB-UniRule"/>
</dbReference>
<dbReference type="PIRSF" id="PIRSF002070">
    <property type="entry name" value="SSB"/>
    <property type="match status" value="1"/>
</dbReference>
<evidence type="ECO:0000256" key="3">
    <source>
        <dbReference type="PIRNR" id="PIRNR002070"/>
    </source>
</evidence>
<proteinExistence type="inferred from homology"/>
<dbReference type="Pfam" id="PF00436">
    <property type="entry name" value="SSB"/>
    <property type="match status" value="1"/>
</dbReference>
<protein>
    <recommendedName>
        <fullName evidence="2 3">Single-stranded DNA-binding protein</fullName>
        <shortName evidence="2">SSB</shortName>
    </recommendedName>
</protein>
<dbReference type="HAMAP" id="MF_00984">
    <property type="entry name" value="SSB"/>
    <property type="match status" value="1"/>
</dbReference>
<dbReference type="InterPro" id="IPR011344">
    <property type="entry name" value="ssDNA-bd"/>
</dbReference>
<dbReference type="EMBL" id="OAOP01000023">
    <property type="protein sequence ID" value="SNX75957.1"/>
    <property type="molecule type" value="Genomic_DNA"/>
</dbReference>
<dbReference type="GO" id="GO:0009295">
    <property type="term" value="C:nucleoid"/>
    <property type="evidence" value="ECO:0007669"/>
    <property type="project" value="TreeGrafter"/>
</dbReference>
<dbReference type="SUPFAM" id="SSF50249">
    <property type="entry name" value="Nucleic acid-binding proteins"/>
    <property type="match status" value="1"/>
</dbReference>
<dbReference type="Gene3D" id="2.40.50.140">
    <property type="entry name" value="Nucleic acid-binding proteins"/>
    <property type="match status" value="1"/>
</dbReference>
<keyword evidence="6" id="KW-1185">Reference proteome</keyword>
<dbReference type="CDD" id="cd04496">
    <property type="entry name" value="SSB_OBF"/>
    <property type="match status" value="1"/>
</dbReference>
<dbReference type="Proteomes" id="UP000219546">
    <property type="component" value="Unassembled WGS sequence"/>
</dbReference>
<dbReference type="GO" id="GO:0006260">
    <property type="term" value="P:DNA replication"/>
    <property type="evidence" value="ECO:0007669"/>
    <property type="project" value="UniProtKB-UniRule"/>
</dbReference>
<evidence type="ECO:0000256" key="2">
    <source>
        <dbReference type="HAMAP-Rule" id="MF_00984"/>
    </source>
</evidence>
<dbReference type="GO" id="GO:0006310">
    <property type="term" value="P:DNA recombination"/>
    <property type="evidence" value="ECO:0007669"/>
    <property type="project" value="UniProtKB-UniRule"/>
</dbReference>
<keyword evidence="2" id="KW-0227">DNA damage</keyword>
<dbReference type="InterPro" id="IPR012340">
    <property type="entry name" value="NA-bd_OB-fold"/>
</dbReference>
<comment type="function">
    <text evidence="2">Plays an important role in DNA replication, recombination and repair. Binds to ssDNA and to an array of partner proteins to recruit them to their sites of action during DNA metabolism.</text>
</comment>
<evidence type="ECO:0000313" key="6">
    <source>
        <dbReference type="Proteomes" id="UP000219546"/>
    </source>
</evidence>
<dbReference type="InterPro" id="IPR000424">
    <property type="entry name" value="Primosome_PriB/ssb"/>
</dbReference>
<dbReference type="PANTHER" id="PTHR10302">
    <property type="entry name" value="SINGLE-STRANDED DNA-BINDING PROTEIN"/>
    <property type="match status" value="1"/>
</dbReference>
<feature type="short sequence motif" description="Important for interaction with partner proteins" evidence="2">
    <location>
        <begin position="143"/>
        <end position="148"/>
    </location>
</feature>
<keyword evidence="2" id="KW-0235">DNA replication</keyword>
<sequence length="148" mass="16586">MNVIILTGNAVKDVELRYSPSGTPIANGTIAVQRDFKNQQGEYETDFFNFVVIGKLGEVMANHIRKGDKFGIKGKLQNRVWEKDDGKKQYFTEVFVDGFDFPVKPKGKNENTPPPKQNTGNAAFKDLDDDPFADNGEPIDINDDDLPF</sequence>